<evidence type="ECO:0000256" key="1">
    <source>
        <dbReference type="ARBA" id="ARBA00022857"/>
    </source>
</evidence>
<feature type="domain" description="AMP-dependent synthetase/ligase" evidence="2">
    <location>
        <begin position="537"/>
        <end position="733"/>
    </location>
</feature>
<evidence type="ECO:0000313" key="3">
    <source>
        <dbReference type="EMBL" id="HGU34285.1"/>
    </source>
</evidence>
<protein>
    <submittedName>
        <fullName evidence="3">CoF synthetase</fullName>
    </submittedName>
</protein>
<dbReference type="CDD" id="cd07080">
    <property type="entry name" value="ALDH_Acyl-CoA-Red_LuxC"/>
    <property type="match status" value="1"/>
</dbReference>
<evidence type="ECO:0000259" key="2">
    <source>
        <dbReference type="Pfam" id="PF00501"/>
    </source>
</evidence>
<dbReference type="InterPro" id="IPR045851">
    <property type="entry name" value="AMP-bd_C_sf"/>
</dbReference>
<dbReference type="GO" id="GO:0008218">
    <property type="term" value="P:bioluminescence"/>
    <property type="evidence" value="ECO:0007669"/>
    <property type="project" value="InterPro"/>
</dbReference>
<dbReference type="InterPro" id="IPR042099">
    <property type="entry name" value="ANL_N_sf"/>
</dbReference>
<dbReference type="Gene3D" id="3.40.50.12780">
    <property type="entry name" value="N-terminal domain of ligase-like"/>
    <property type="match status" value="1"/>
</dbReference>
<dbReference type="Pfam" id="PF00501">
    <property type="entry name" value="AMP-binding"/>
    <property type="match status" value="1"/>
</dbReference>
<keyword evidence="1" id="KW-0521">NADP</keyword>
<dbReference type="PANTHER" id="PTHR43845">
    <property type="entry name" value="BLR5969 PROTEIN"/>
    <property type="match status" value="1"/>
</dbReference>
<comment type="caution">
    <text evidence="3">The sequence shown here is derived from an EMBL/GenBank/DDBJ whole genome shotgun (WGS) entry which is preliminary data.</text>
</comment>
<dbReference type="SUPFAM" id="SSF53720">
    <property type="entry name" value="ALDH-like"/>
    <property type="match status" value="1"/>
</dbReference>
<proteinExistence type="predicted"/>
<dbReference type="EMBL" id="DSUH01000364">
    <property type="protein sequence ID" value="HGU34285.1"/>
    <property type="molecule type" value="Genomic_DNA"/>
</dbReference>
<name>A0A7C4RU80_9BACT</name>
<organism evidence="3">
    <name type="scientific">Desulfatirhabdium butyrativorans</name>
    <dbReference type="NCBI Taxonomy" id="340467"/>
    <lineage>
        <taxon>Bacteria</taxon>
        <taxon>Pseudomonadati</taxon>
        <taxon>Thermodesulfobacteriota</taxon>
        <taxon>Desulfobacteria</taxon>
        <taxon>Desulfobacterales</taxon>
        <taxon>Desulfatirhabdiaceae</taxon>
        <taxon>Desulfatirhabdium</taxon>
    </lineage>
</organism>
<dbReference type="InterPro" id="IPR016161">
    <property type="entry name" value="Ald_DH/histidinol_DH"/>
</dbReference>
<sequence>MQTWYCFGEIRQSEFIDLTTMQEIVAQGKALIPRIRSVPVGYILDVLHEVGRRLRDVDHPLRRMAHDQLGGMIGFSAEMVEEGLQTLAEILDREHLRVQLECDLGAPVDVLDTFIWVDRFEGYVKAVSRGLLGHVSAGNVFVGAADSLVRGLVTKNVNLMKMASIDPLFPVLFARLIQDCDPNGDVAAAIAMVPFPGGAKELEAELKRHCDTLMVYGGKETVLAYREGLSLHTKLLEYGPKYSCMMLEASEVHHQGLEFVAETVARDFSLWNQSACSSPHVVFIDDDNTAQAFARALAVALERWSLRLPHGEIPYQERVEITRTRELARVEQALGNGELLLPTSGGQDWTVIVDRTPRFRVSCQHRTAYVKPVASFDEAMGLLAEYGTFIQSVGILASEVTRFRLADQATALGADRITEIGWMTRRKYGSPHDGGKGLSELVRWVSMGHRTPFVEAFDYQPQEGRNRKTLSRLNHLLALARDRAPFYRDRIPDRPLRTLEELRTVPVLTPAELREHLPPAGEGLLTGPLEGAIAFSSSGTSGTPKSVYRTIAETHRNALAIAKGLRLSILEPGDRVANLLFAGHLWASFLSYTQALEHCGVLILPIGGHIPLEVMVSYLQTFQPTAAISLPTVFLSLARYVETEGLEVRIPKIISGGEHLWPEGKAYLSRVLGVERFASTGYTSNDTGAIAYQCSACEGGVHHLHEDLVYVEVVDPETLAPVPDGSPGKVLVTNLHRELMPMIRYDVGDLGRILPEPCACGRSVRLFELLGRSDDTMRIGTNLVTLESVGRAVGNVPGLGQAFRMVVCKEGGLDHFLVEAETFQAGDAARAKELEALLKVSLAAEMEDVVKEMTDPATGRLTLRVLPPGALPRNSRTGKIKQVVDERN</sequence>
<dbReference type="PANTHER" id="PTHR43845:SF1">
    <property type="entry name" value="BLR5969 PROTEIN"/>
    <property type="match status" value="1"/>
</dbReference>
<accession>A0A7C4RU80</accession>
<dbReference type="InterPro" id="IPR008670">
    <property type="entry name" value="CoA_reduct_LuxC"/>
</dbReference>
<dbReference type="GO" id="GO:0003995">
    <property type="term" value="F:acyl-CoA dehydrogenase activity"/>
    <property type="evidence" value="ECO:0007669"/>
    <property type="project" value="InterPro"/>
</dbReference>
<dbReference type="SUPFAM" id="SSF56801">
    <property type="entry name" value="Acetyl-CoA synthetase-like"/>
    <property type="match status" value="1"/>
</dbReference>
<reference evidence="3" key="1">
    <citation type="journal article" date="2020" name="mSystems">
        <title>Genome- and Community-Level Interaction Insights into Carbon Utilization and Element Cycling Functions of Hydrothermarchaeota in Hydrothermal Sediment.</title>
        <authorList>
            <person name="Zhou Z."/>
            <person name="Liu Y."/>
            <person name="Xu W."/>
            <person name="Pan J."/>
            <person name="Luo Z.H."/>
            <person name="Li M."/>
        </authorList>
    </citation>
    <scope>NUCLEOTIDE SEQUENCE [LARGE SCALE GENOMIC DNA]</scope>
    <source>
        <strain evidence="3">SpSt-477</strain>
    </source>
</reference>
<dbReference type="Pfam" id="PF05893">
    <property type="entry name" value="LuxC"/>
    <property type="match status" value="1"/>
</dbReference>
<gene>
    <name evidence="3" type="ORF">ENS29_15785</name>
</gene>
<dbReference type="AlphaFoldDB" id="A0A7C4RU80"/>
<dbReference type="InterPro" id="IPR000873">
    <property type="entry name" value="AMP-dep_synth/lig_dom"/>
</dbReference>
<dbReference type="Gene3D" id="3.30.300.30">
    <property type="match status" value="1"/>
</dbReference>